<accession>A0ABV0KCG0</accession>
<evidence type="ECO:0000256" key="4">
    <source>
        <dbReference type="ARBA" id="ARBA00022759"/>
    </source>
</evidence>
<dbReference type="EMBL" id="JAMPLM010000001">
    <property type="protein sequence ID" value="MEP1056901.1"/>
    <property type="molecule type" value="Genomic_DNA"/>
</dbReference>
<evidence type="ECO:0000256" key="1">
    <source>
        <dbReference type="ARBA" id="ARBA00006620"/>
    </source>
</evidence>
<evidence type="ECO:0000313" key="9">
    <source>
        <dbReference type="Proteomes" id="UP001476950"/>
    </source>
</evidence>
<keyword evidence="3" id="KW-0540">Nuclease</keyword>
<reference evidence="8 9" key="1">
    <citation type="submission" date="2022-04" db="EMBL/GenBank/DDBJ databases">
        <title>Positive selection, recombination, and allopatry shape intraspecific diversity of widespread and dominant cyanobacteria.</title>
        <authorList>
            <person name="Wei J."/>
            <person name="Shu W."/>
            <person name="Hu C."/>
        </authorList>
    </citation>
    <scope>NUCLEOTIDE SEQUENCE [LARGE SCALE GENOMIC DNA]</scope>
    <source>
        <strain evidence="8 9">AS-A4</strain>
    </source>
</reference>
<keyword evidence="7" id="KW-0346">Stress response</keyword>
<evidence type="ECO:0000313" key="8">
    <source>
        <dbReference type="EMBL" id="MEP1056901.1"/>
    </source>
</evidence>
<evidence type="ECO:0000256" key="6">
    <source>
        <dbReference type="ARBA" id="ARBA00022884"/>
    </source>
</evidence>
<protein>
    <submittedName>
        <fullName evidence="8">Uncharacterized protein</fullName>
    </submittedName>
</protein>
<proteinExistence type="inferred from homology"/>
<dbReference type="Gene3D" id="3.30.920.30">
    <property type="entry name" value="Hypothetical protein"/>
    <property type="match status" value="1"/>
</dbReference>
<evidence type="ECO:0000256" key="2">
    <source>
        <dbReference type="ARBA" id="ARBA00022649"/>
    </source>
</evidence>
<dbReference type="InterPro" id="IPR038570">
    <property type="entry name" value="HicA_sf"/>
</dbReference>
<organism evidence="8 9">
    <name type="scientific">Stenomitos frigidus AS-A4</name>
    <dbReference type="NCBI Taxonomy" id="2933935"/>
    <lineage>
        <taxon>Bacteria</taxon>
        <taxon>Bacillati</taxon>
        <taxon>Cyanobacteriota</taxon>
        <taxon>Cyanophyceae</taxon>
        <taxon>Leptolyngbyales</taxon>
        <taxon>Leptolyngbyaceae</taxon>
        <taxon>Stenomitos</taxon>
    </lineage>
</organism>
<name>A0ABV0KCG0_9CYAN</name>
<dbReference type="SUPFAM" id="SSF54786">
    <property type="entry name" value="YcfA/nrd intein domain"/>
    <property type="match status" value="1"/>
</dbReference>
<keyword evidence="5" id="KW-0378">Hydrolase</keyword>
<comment type="caution">
    <text evidence="8">The sequence shown here is derived from an EMBL/GenBank/DDBJ whole genome shotgun (WGS) entry which is preliminary data.</text>
</comment>
<evidence type="ECO:0000256" key="5">
    <source>
        <dbReference type="ARBA" id="ARBA00022801"/>
    </source>
</evidence>
<gene>
    <name evidence="8" type="ORF">NDI38_00525</name>
</gene>
<comment type="similarity">
    <text evidence="1">Belongs to the HicA mRNA interferase family.</text>
</comment>
<dbReference type="Pfam" id="PF07927">
    <property type="entry name" value="HicA_toxin"/>
    <property type="match status" value="1"/>
</dbReference>
<evidence type="ECO:0000256" key="7">
    <source>
        <dbReference type="ARBA" id="ARBA00023016"/>
    </source>
</evidence>
<evidence type="ECO:0000256" key="3">
    <source>
        <dbReference type="ARBA" id="ARBA00022722"/>
    </source>
</evidence>
<keyword evidence="6" id="KW-0694">RNA-binding</keyword>
<keyword evidence="2" id="KW-1277">Toxin-antitoxin system</keyword>
<dbReference type="InterPro" id="IPR012933">
    <property type="entry name" value="HicA_mRNA_interferase"/>
</dbReference>
<sequence length="43" mass="4861">MKHEDNRVVSIPVYARKTIGKGLLLKILRDADLTKEDLINLLG</sequence>
<keyword evidence="9" id="KW-1185">Reference proteome</keyword>
<dbReference type="Proteomes" id="UP001476950">
    <property type="component" value="Unassembled WGS sequence"/>
</dbReference>
<keyword evidence="4" id="KW-0255">Endonuclease</keyword>